<dbReference type="PANTHER" id="PTHR19325">
    <property type="entry name" value="COMPLEMENT COMPONENT-RELATED SUSHI DOMAIN-CONTAINING"/>
    <property type="match status" value="1"/>
</dbReference>
<dbReference type="Pfam" id="PF00084">
    <property type="entry name" value="Sushi"/>
    <property type="match status" value="4"/>
</dbReference>
<proteinExistence type="predicted"/>
<dbReference type="InterPro" id="IPR050350">
    <property type="entry name" value="Compl-Cell_Adhes-Reg"/>
</dbReference>
<feature type="disulfide bond" evidence="6">
    <location>
        <begin position="220"/>
        <end position="247"/>
    </location>
</feature>
<evidence type="ECO:0000256" key="6">
    <source>
        <dbReference type="PROSITE-ProRule" id="PRU00302"/>
    </source>
</evidence>
<feature type="region of interest" description="Disordered" evidence="7">
    <location>
        <begin position="1"/>
        <end position="23"/>
    </location>
</feature>
<feature type="domain" description="Sushi" evidence="8">
    <location>
        <begin position="191"/>
        <end position="249"/>
    </location>
</feature>
<dbReference type="Ensembl" id="ENSPSTT00000008758.1">
    <property type="protein sequence ID" value="ENSPSTP00000008345.1"/>
    <property type="gene ID" value="ENSPSTG00000005891.1"/>
</dbReference>
<evidence type="ECO:0000256" key="1">
    <source>
        <dbReference type="ARBA" id="ARBA00022659"/>
    </source>
</evidence>
<keyword evidence="1 6" id="KW-0768">Sushi</keyword>
<keyword evidence="2" id="KW-0732">Signal</keyword>
<evidence type="ECO:0000259" key="8">
    <source>
        <dbReference type="PROSITE" id="PS50923"/>
    </source>
</evidence>
<feature type="domain" description="Sushi" evidence="8">
    <location>
        <begin position="126"/>
        <end position="190"/>
    </location>
</feature>
<keyword evidence="5" id="KW-0325">Glycoprotein</keyword>
<evidence type="ECO:0000256" key="5">
    <source>
        <dbReference type="ARBA" id="ARBA00023180"/>
    </source>
</evidence>
<accession>A0A8C9F0C6</accession>
<protein>
    <recommendedName>
        <fullName evidence="8">Sushi domain-containing protein</fullName>
    </recommendedName>
</protein>
<evidence type="ECO:0000313" key="10">
    <source>
        <dbReference type="Proteomes" id="UP000694428"/>
    </source>
</evidence>
<feature type="domain" description="Sushi" evidence="8">
    <location>
        <begin position="13"/>
        <end position="73"/>
    </location>
</feature>
<dbReference type="SMART" id="SM00032">
    <property type="entry name" value="CCP"/>
    <property type="match status" value="4"/>
</dbReference>
<dbReference type="SUPFAM" id="SSF57535">
    <property type="entry name" value="Complement control module/SCR domain"/>
    <property type="match status" value="4"/>
</dbReference>
<dbReference type="PROSITE" id="PS50923">
    <property type="entry name" value="SUSHI"/>
    <property type="match status" value="4"/>
</dbReference>
<reference evidence="9" key="1">
    <citation type="submission" date="2025-08" db="UniProtKB">
        <authorList>
            <consortium name="Ensembl"/>
        </authorList>
    </citation>
    <scope>IDENTIFICATION</scope>
</reference>
<evidence type="ECO:0000313" key="9">
    <source>
        <dbReference type="Ensembl" id="ENSPSTP00000008345.1"/>
    </source>
</evidence>
<dbReference type="Gene3D" id="2.10.70.10">
    <property type="entry name" value="Complement Module, domain 1"/>
    <property type="match status" value="4"/>
</dbReference>
<feature type="disulfide bond" evidence="6">
    <location>
        <begin position="97"/>
        <end position="124"/>
    </location>
</feature>
<dbReference type="PANTHER" id="PTHR19325:SF569">
    <property type="entry name" value="COMPLEMENT COMPONENT 4 BINDING PROTEIN, SECRETORY-RELATED"/>
    <property type="match status" value="1"/>
</dbReference>
<reference evidence="9" key="2">
    <citation type="submission" date="2025-09" db="UniProtKB">
        <authorList>
            <consortium name="Ensembl"/>
        </authorList>
    </citation>
    <scope>IDENTIFICATION</scope>
</reference>
<dbReference type="CDD" id="cd00033">
    <property type="entry name" value="CCP"/>
    <property type="match status" value="4"/>
</dbReference>
<dbReference type="AlphaFoldDB" id="A0A8C9F0C6"/>
<comment type="caution">
    <text evidence="6">Lacks conserved residue(s) required for the propagation of feature annotation.</text>
</comment>
<organism evidence="9 10">
    <name type="scientific">Pavo cristatus</name>
    <name type="common">Indian peafowl</name>
    <name type="synonym">Blue peafowl</name>
    <dbReference type="NCBI Taxonomy" id="9049"/>
    <lineage>
        <taxon>Eukaryota</taxon>
        <taxon>Metazoa</taxon>
        <taxon>Chordata</taxon>
        <taxon>Craniata</taxon>
        <taxon>Vertebrata</taxon>
        <taxon>Euteleostomi</taxon>
        <taxon>Archelosauria</taxon>
        <taxon>Archosauria</taxon>
        <taxon>Dinosauria</taxon>
        <taxon>Saurischia</taxon>
        <taxon>Theropoda</taxon>
        <taxon>Coelurosauria</taxon>
        <taxon>Aves</taxon>
        <taxon>Neognathae</taxon>
        <taxon>Galloanserae</taxon>
        <taxon>Galliformes</taxon>
        <taxon>Phasianidae</taxon>
        <taxon>Phasianinae</taxon>
        <taxon>Pavo</taxon>
    </lineage>
</organism>
<dbReference type="FunFam" id="2.10.70.10:FF:000014">
    <property type="entry name" value="Membrane cofactor protein"/>
    <property type="match status" value="1"/>
</dbReference>
<feature type="disulfide bond" evidence="6">
    <location>
        <begin position="128"/>
        <end position="171"/>
    </location>
</feature>
<feature type="region of interest" description="Disordered" evidence="7">
    <location>
        <begin position="258"/>
        <end position="279"/>
    </location>
</feature>
<keyword evidence="10" id="KW-1185">Reference proteome</keyword>
<evidence type="ECO:0000256" key="2">
    <source>
        <dbReference type="ARBA" id="ARBA00022729"/>
    </source>
</evidence>
<name>A0A8C9F0C6_PAVCR</name>
<dbReference type="InterPro" id="IPR035976">
    <property type="entry name" value="Sushi/SCR/CCP_sf"/>
</dbReference>
<feature type="disulfide bond" evidence="6">
    <location>
        <begin position="15"/>
        <end position="58"/>
    </location>
</feature>
<evidence type="ECO:0000256" key="3">
    <source>
        <dbReference type="ARBA" id="ARBA00022737"/>
    </source>
</evidence>
<evidence type="ECO:0000256" key="4">
    <source>
        <dbReference type="ARBA" id="ARBA00023157"/>
    </source>
</evidence>
<dbReference type="InterPro" id="IPR000436">
    <property type="entry name" value="Sushi_SCR_CCP_dom"/>
</dbReference>
<evidence type="ECO:0000256" key="7">
    <source>
        <dbReference type="SAM" id="MobiDB-lite"/>
    </source>
</evidence>
<dbReference type="Proteomes" id="UP000694428">
    <property type="component" value="Unplaced"/>
</dbReference>
<feature type="domain" description="Sushi" evidence="8">
    <location>
        <begin position="77"/>
        <end position="124"/>
    </location>
</feature>
<keyword evidence="3" id="KW-0677">Repeat</keyword>
<sequence length="328" mass="35791">NQPIYQRSSCSPGRCPSPPAVDHADRKPSYELLVGSTITYICRHGYTLIPGVSPTTTCLKNFTWSAIPALCKRECSLLFGFPSIYEYSVGQQVEFQCNPGYTMWGSQRTQCWSDGTWKPPVPYCDKVCAPPPLITNGQHTGLRTELFPYGTEVKYSCATGLSLIGDESIYCTSDDGVNLTWSGPAPECRVVRCPRPVVAQGRMDVPWHTFPYGTSVQFSCNEGFVLHGNAESHCMADGTWQPALPECKPGCENSAGNTKALPGDSKTEGGIARTEQGGPGAHSALNHLPCGHSPCGQSTYKKPFRNCIVCASIHRARSLLPCYMLEHR</sequence>
<keyword evidence="4 6" id="KW-1015">Disulfide bond</keyword>